<dbReference type="InterPro" id="IPR029052">
    <property type="entry name" value="Metallo-depent_PP-like"/>
</dbReference>
<dbReference type="GO" id="GO:0004527">
    <property type="term" value="F:exonuclease activity"/>
    <property type="evidence" value="ECO:0007669"/>
    <property type="project" value="UniProtKB-KW"/>
</dbReference>
<dbReference type="PIRSF" id="PIRSF033091">
    <property type="entry name" value="Pesterase_YhaO"/>
    <property type="match status" value="1"/>
</dbReference>
<proteinExistence type="predicted"/>
<dbReference type="PANTHER" id="PTHR30337:SF7">
    <property type="entry name" value="PHOSPHOESTERASE"/>
    <property type="match status" value="1"/>
</dbReference>
<evidence type="ECO:0000259" key="2">
    <source>
        <dbReference type="Pfam" id="PF00149"/>
    </source>
</evidence>
<dbReference type="Pfam" id="PF00149">
    <property type="entry name" value="Metallophos"/>
    <property type="match status" value="1"/>
</dbReference>
<dbReference type="InterPro" id="IPR014576">
    <property type="entry name" value="Pesterase_YhaO"/>
</dbReference>
<dbReference type="PANTHER" id="PTHR30337">
    <property type="entry name" value="COMPONENT OF ATP-DEPENDENT DSDNA EXONUCLEASE"/>
    <property type="match status" value="1"/>
</dbReference>
<dbReference type="InterPro" id="IPR004843">
    <property type="entry name" value="Calcineurin-like_PHP"/>
</dbReference>
<comment type="caution">
    <text evidence="3">The sequence shown here is derived from an EMBL/GenBank/DDBJ whole genome shotgun (WGS) entry which is preliminary data.</text>
</comment>
<keyword evidence="4" id="KW-1185">Reference proteome</keyword>
<accession>A0ABV9MUI4</accession>
<dbReference type="RefSeq" id="WP_338031673.1">
    <property type="nucleotide sequence ID" value="NZ_JAFBFD010000017.1"/>
</dbReference>
<feature type="domain" description="Calcineurin-like phosphoesterase" evidence="2">
    <location>
        <begin position="2"/>
        <end position="195"/>
    </location>
</feature>
<evidence type="ECO:0000313" key="3">
    <source>
        <dbReference type="EMBL" id="MFC4718714.1"/>
    </source>
</evidence>
<reference evidence="4" key="1">
    <citation type="journal article" date="2019" name="Int. J. Syst. Evol. Microbiol.">
        <title>The Global Catalogue of Microorganisms (GCM) 10K type strain sequencing project: providing services to taxonomists for standard genome sequencing and annotation.</title>
        <authorList>
            <consortium name="The Broad Institute Genomics Platform"/>
            <consortium name="The Broad Institute Genome Sequencing Center for Infectious Disease"/>
            <person name="Wu L."/>
            <person name="Ma J."/>
        </authorList>
    </citation>
    <scope>NUCLEOTIDE SEQUENCE [LARGE SCALE GENOMIC DNA]</scope>
    <source>
        <strain evidence="4">CGMCC 1.19032</strain>
    </source>
</reference>
<dbReference type="Proteomes" id="UP001595969">
    <property type="component" value="Unassembled WGS sequence"/>
</dbReference>
<keyword evidence="3" id="KW-0540">Nuclease</keyword>
<organism evidence="3 4">
    <name type="scientific">Enterococcus lemanii</name>
    <dbReference type="NCBI Taxonomy" id="1159752"/>
    <lineage>
        <taxon>Bacteria</taxon>
        <taxon>Bacillati</taxon>
        <taxon>Bacillota</taxon>
        <taxon>Bacilli</taxon>
        <taxon>Lactobacillales</taxon>
        <taxon>Enterococcaceae</taxon>
        <taxon>Enterococcus</taxon>
    </lineage>
</organism>
<dbReference type="CDD" id="cd00840">
    <property type="entry name" value="MPP_Mre11_N"/>
    <property type="match status" value="1"/>
</dbReference>
<dbReference type="EMBL" id="JBHSGS010000015">
    <property type="protein sequence ID" value="MFC4718714.1"/>
    <property type="molecule type" value="Genomic_DNA"/>
</dbReference>
<evidence type="ECO:0000256" key="1">
    <source>
        <dbReference type="ARBA" id="ARBA00022801"/>
    </source>
</evidence>
<evidence type="ECO:0000313" key="4">
    <source>
        <dbReference type="Proteomes" id="UP001595969"/>
    </source>
</evidence>
<sequence length="395" mass="45891">MIRFLHCADLHIDRPFEGLHLLEDNSKILSKANAKVLEKIVDEALSQAVDFVLLVGDTFHQNRPSLKTQHHFFQQMNRLKEAAIPVYLSFGNHDYYDPQRYWFEFPENVHLFAKENVETFEGQAKDGSTYQISGFSYQSQWLAQSKVPEFPPRQSSYHIGMYHGDLNGDRYAPFTLQEMKQKNYAYWALGHIHVPTVLATEPPMLYPGAPQGHTQKETQTPGVLLVTLTPTQASWEALFVAEVVWQEMTCSLKGVRQVKEALEAVEARFLSSEKSLVKITFTQTDDLPENWLGEEDKLEMIAYLNKRFAQKGFLQQIYQVELQANASNRSILLQGSRELREHLLKQYEATSYFTQVMEELWSHKVPSQLYSLTNFQADVLKQTKKRLDEEYQWRE</sequence>
<keyword evidence="3" id="KW-0269">Exonuclease</keyword>
<dbReference type="SUPFAM" id="SSF56300">
    <property type="entry name" value="Metallo-dependent phosphatases"/>
    <property type="match status" value="1"/>
</dbReference>
<name>A0ABV9MUI4_9ENTE</name>
<protein>
    <submittedName>
        <fullName evidence="3">Exonuclease SbcCD subunit D</fullName>
    </submittedName>
</protein>
<dbReference type="Gene3D" id="3.60.21.10">
    <property type="match status" value="1"/>
</dbReference>
<gene>
    <name evidence="3" type="ORF">ACFO5I_03015</name>
</gene>
<dbReference type="InterPro" id="IPR050535">
    <property type="entry name" value="DNA_Repair-Maintenance_Comp"/>
</dbReference>
<dbReference type="InterPro" id="IPR041796">
    <property type="entry name" value="Mre11_N"/>
</dbReference>
<keyword evidence="1" id="KW-0378">Hydrolase</keyword>